<dbReference type="PANTHER" id="PTHR39515">
    <property type="entry name" value="CONSERVED PROTEIN"/>
    <property type="match status" value="1"/>
</dbReference>
<dbReference type="InterPro" id="IPR000835">
    <property type="entry name" value="HTH_MarR-typ"/>
</dbReference>
<organism evidence="3 4">
    <name type="scientific">Brachybacterium huguangmaarense</name>
    <dbReference type="NCBI Taxonomy" id="1652028"/>
    <lineage>
        <taxon>Bacteria</taxon>
        <taxon>Bacillati</taxon>
        <taxon>Actinomycetota</taxon>
        <taxon>Actinomycetes</taxon>
        <taxon>Micrococcales</taxon>
        <taxon>Dermabacteraceae</taxon>
        <taxon>Brachybacterium</taxon>
    </lineage>
</organism>
<keyword evidence="4" id="KW-1185">Reference proteome</keyword>
<feature type="region of interest" description="Disordered" evidence="1">
    <location>
        <begin position="1"/>
        <end position="29"/>
    </location>
</feature>
<dbReference type="InterPro" id="IPR036388">
    <property type="entry name" value="WH-like_DNA-bd_sf"/>
</dbReference>
<evidence type="ECO:0000259" key="2">
    <source>
        <dbReference type="PROSITE" id="PS50995"/>
    </source>
</evidence>
<dbReference type="SMART" id="SM00347">
    <property type="entry name" value="HTH_MARR"/>
    <property type="match status" value="1"/>
</dbReference>
<dbReference type="Proteomes" id="UP001164305">
    <property type="component" value="Chromosome"/>
</dbReference>
<dbReference type="RefSeq" id="WP_263593107.1">
    <property type="nucleotide sequence ID" value="NZ_CP107020.1"/>
</dbReference>
<dbReference type="Gene3D" id="1.10.10.10">
    <property type="entry name" value="Winged helix-like DNA-binding domain superfamily/Winged helix DNA-binding domain"/>
    <property type="match status" value="1"/>
</dbReference>
<dbReference type="InterPro" id="IPR036390">
    <property type="entry name" value="WH_DNA-bd_sf"/>
</dbReference>
<dbReference type="PROSITE" id="PS50995">
    <property type="entry name" value="HTH_MARR_2"/>
    <property type="match status" value="1"/>
</dbReference>
<feature type="compositionally biased region" description="Low complexity" evidence="1">
    <location>
        <begin position="1"/>
        <end position="22"/>
    </location>
</feature>
<accession>A0ABY6FY89</accession>
<proteinExistence type="predicted"/>
<evidence type="ECO:0000313" key="4">
    <source>
        <dbReference type="Proteomes" id="UP001164305"/>
    </source>
</evidence>
<name>A0ABY6FY89_9MICO</name>
<gene>
    <name evidence="3" type="ORF">BRM3_09605</name>
</gene>
<dbReference type="SUPFAM" id="SSF46785">
    <property type="entry name" value="Winged helix' DNA-binding domain"/>
    <property type="match status" value="1"/>
</dbReference>
<protein>
    <submittedName>
        <fullName evidence="3">MarR family transcriptional regulator</fullName>
    </submittedName>
</protein>
<dbReference type="EMBL" id="CP107020">
    <property type="protein sequence ID" value="UYG15893.1"/>
    <property type="molecule type" value="Genomic_DNA"/>
</dbReference>
<reference evidence="3" key="1">
    <citation type="submission" date="2022-10" db="EMBL/GenBank/DDBJ databases">
        <title>Whole-Genome Sequencing of Brachybacterium huguangmaarense BRM-3, Isolated from Betula schmidtii.</title>
        <authorList>
            <person name="Haam D."/>
        </authorList>
    </citation>
    <scope>NUCLEOTIDE SEQUENCE</scope>
    <source>
        <strain evidence="3">BRM-3</strain>
    </source>
</reference>
<evidence type="ECO:0000313" key="3">
    <source>
        <dbReference type="EMBL" id="UYG15893.1"/>
    </source>
</evidence>
<dbReference type="PANTHER" id="PTHR39515:SF2">
    <property type="entry name" value="HTH-TYPE TRANSCRIPTIONAL REGULATOR RV0880"/>
    <property type="match status" value="1"/>
</dbReference>
<evidence type="ECO:0000256" key="1">
    <source>
        <dbReference type="SAM" id="MobiDB-lite"/>
    </source>
</evidence>
<dbReference type="Pfam" id="PF01047">
    <property type="entry name" value="MarR"/>
    <property type="match status" value="1"/>
</dbReference>
<sequence>MADNPADATPSTAPAPGTTTETTDPRADSALQVAIDLRAVVARLLRQFREAGADSAITPSQASALSRLGKGGVSTVSALAAAEKVRPQSMAATVEALESAGFVTRSQDPNDGRRQIVDLTDAGWARLEGQKEAGAAWLEETLASHVSAEELRTVAAATAILERVLA</sequence>
<feature type="domain" description="HTH marR-type" evidence="2">
    <location>
        <begin position="30"/>
        <end position="166"/>
    </location>
</feature>
<dbReference type="InterPro" id="IPR052526">
    <property type="entry name" value="HTH-type_Bedaq_tolerance"/>
</dbReference>